<name>A0ABP4BS74_9ACTN</name>
<dbReference type="SUPFAM" id="SSF88697">
    <property type="entry name" value="PUA domain-like"/>
    <property type="match status" value="1"/>
</dbReference>
<dbReference type="CDD" id="cd06554">
    <property type="entry name" value="ASCH_ASC-1_like"/>
    <property type="match status" value="1"/>
</dbReference>
<protein>
    <recommendedName>
        <fullName evidence="1">ASCH domain-containing protein</fullName>
    </recommendedName>
</protein>
<dbReference type="Proteomes" id="UP001501578">
    <property type="component" value="Unassembled WGS sequence"/>
</dbReference>
<dbReference type="EMBL" id="BAAAHQ010000064">
    <property type="protein sequence ID" value="GAA0954178.1"/>
    <property type="molecule type" value="Genomic_DNA"/>
</dbReference>
<proteinExistence type="predicted"/>
<dbReference type="Gene3D" id="2.30.130.30">
    <property type="entry name" value="Hypothetical protein"/>
    <property type="match status" value="1"/>
</dbReference>
<evidence type="ECO:0000313" key="2">
    <source>
        <dbReference type="EMBL" id="GAA0954178.1"/>
    </source>
</evidence>
<dbReference type="InterPro" id="IPR007374">
    <property type="entry name" value="ASCH_domain"/>
</dbReference>
<evidence type="ECO:0000313" key="3">
    <source>
        <dbReference type="Proteomes" id="UP001501578"/>
    </source>
</evidence>
<sequence length="148" mass="16490">MRMIKAITIKQPWAALIVAGLKDVENRSWDTRYRGELLIHAGQKEDSRGWARVAELGVTLPEELLQFGVILGSVELDDIVREHDSAWANPYQWNWVLSGAQSATRFVEVSGKLGLFAPPLDWRRGFTDVDAPGMTGWSKVRDLAVTGG</sequence>
<reference evidence="3" key="1">
    <citation type="journal article" date="2019" name="Int. J. Syst. Evol. Microbiol.">
        <title>The Global Catalogue of Microorganisms (GCM) 10K type strain sequencing project: providing services to taxonomists for standard genome sequencing and annotation.</title>
        <authorList>
            <consortium name="The Broad Institute Genomics Platform"/>
            <consortium name="The Broad Institute Genome Sequencing Center for Infectious Disease"/>
            <person name="Wu L."/>
            <person name="Ma J."/>
        </authorList>
    </citation>
    <scope>NUCLEOTIDE SEQUENCE [LARGE SCALE GENOMIC DNA]</scope>
    <source>
        <strain evidence="3">JCM 11136</strain>
    </source>
</reference>
<gene>
    <name evidence="2" type="ORF">GCM10009560_77860</name>
</gene>
<organism evidence="2 3">
    <name type="scientific">Nonomuraea longicatena</name>
    <dbReference type="NCBI Taxonomy" id="83682"/>
    <lineage>
        <taxon>Bacteria</taxon>
        <taxon>Bacillati</taxon>
        <taxon>Actinomycetota</taxon>
        <taxon>Actinomycetes</taxon>
        <taxon>Streptosporangiales</taxon>
        <taxon>Streptosporangiaceae</taxon>
        <taxon>Nonomuraea</taxon>
    </lineage>
</organism>
<dbReference type="InterPro" id="IPR015947">
    <property type="entry name" value="PUA-like_sf"/>
</dbReference>
<feature type="domain" description="ASCH" evidence="1">
    <location>
        <begin position="7"/>
        <end position="86"/>
    </location>
</feature>
<keyword evidence="3" id="KW-1185">Reference proteome</keyword>
<accession>A0ABP4BS74</accession>
<dbReference type="Pfam" id="PF04266">
    <property type="entry name" value="ASCH"/>
    <property type="match status" value="1"/>
</dbReference>
<dbReference type="RefSeq" id="WP_343955356.1">
    <property type="nucleotide sequence ID" value="NZ_BAAAHQ010000064.1"/>
</dbReference>
<evidence type="ECO:0000259" key="1">
    <source>
        <dbReference type="Pfam" id="PF04266"/>
    </source>
</evidence>
<comment type="caution">
    <text evidence="2">The sequence shown here is derived from an EMBL/GenBank/DDBJ whole genome shotgun (WGS) entry which is preliminary data.</text>
</comment>